<evidence type="ECO:0000313" key="4">
    <source>
        <dbReference type="Proteomes" id="UP000033220"/>
    </source>
</evidence>
<proteinExistence type="predicted"/>
<evidence type="ECO:0000256" key="1">
    <source>
        <dbReference type="SAM" id="MobiDB-lite"/>
    </source>
</evidence>
<feature type="chain" id="PRO_5003606666" description="Secreted protein" evidence="2">
    <location>
        <begin position="24"/>
        <end position="97"/>
    </location>
</feature>
<dbReference type="Proteomes" id="UP000033220">
    <property type="component" value="Chromosome DSM 122"/>
</dbReference>
<evidence type="ECO:0000313" key="3">
    <source>
        <dbReference type="EMBL" id="CCG08781.1"/>
    </source>
</evidence>
<sequence>MSPRAPAWLALGLALLASPVVHAGEGAEALMERYRGLCSQEAYQQAARESKVAAQTRGDTCDALAREIQAEAGKIQPGAAGSPLARPDPTVWSEDKP</sequence>
<dbReference type="KEGG" id="rpm:RSPPHO_02155"/>
<gene>
    <name evidence="3" type="ORF">RSPPHO_02155</name>
</gene>
<protein>
    <recommendedName>
        <fullName evidence="5">Secreted protein</fullName>
    </recommendedName>
</protein>
<evidence type="ECO:0000256" key="2">
    <source>
        <dbReference type="SAM" id="SignalP"/>
    </source>
</evidence>
<dbReference type="AlphaFoldDB" id="H6SLB6"/>
<accession>H6SLB6</accession>
<feature type="region of interest" description="Disordered" evidence="1">
    <location>
        <begin position="72"/>
        <end position="97"/>
    </location>
</feature>
<dbReference type="HOGENOM" id="CLU_2344792_0_0_5"/>
<evidence type="ECO:0008006" key="5">
    <source>
        <dbReference type="Google" id="ProtNLM"/>
    </source>
</evidence>
<dbReference type="PATRIC" id="fig|1150469.3.peg.2423"/>
<reference evidence="3 4" key="1">
    <citation type="submission" date="2012-02" db="EMBL/GenBank/DDBJ databases">
        <title>Shotgun genome sequence of Phaeospirillum photometricum DSM 122.</title>
        <authorList>
            <person name="Duquesne K."/>
            <person name="Sturgis J."/>
        </authorList>
    </citation>
    <scope>NUCLEOTIDE SEQUENCE [LARGE SCALE GENOMIC DNA]</scope>
    <source>
        <strain evidence="4">DSM122</strain>
    </source>
</reference>
<dbReference type="EMBL" id="HE663493">
    <property type="protein sequence ID" value="CCG08781.1"/>
    <property type="molecule type" value="Genomic_DNA"/>
</dbReference>
<feature type="signal peptide" evidence="2">
    <location>
        <begin position="1"/>
        <end position="23"/>
    </location>
</feature>
<name>H6SLB6_PARPM</name>
<keyword evidence="2" id="KW-0732">Signal</keyword>
<dbReference type="RefSeq" id="WP_014415415.1">
    <property type="nucleotide sequence ID" value="NC_017059.1"/>
</dbReference>
<keyword evidence="4" id="KW-1185">Reference proteome</keyword>
<organism evidence="3 4">
    <name type="scientific">Pararhodospirillum photometricum DSM 122</name>
    <dbReference type="NCBI Taxonomy" id="1150469"/>
    <lineage>
        <taxon>Bacteria</taxon>
        <taxon>Pseudomonadati</taxon>
        <taxon>Pseudomonadota</taxon>
        <taxon>Alphaproteobacteria</taxon>
        <taxon>Rhodospirillales</taxon>
        <taxon>Rhodospirillaceae</taxon>
        <taxon>Pararhodospirillum</taxon>
    </lineage>
</organism>